<dbReference type="PANTHER" id="PTHR35535">
    <property type="entry name" value="HEAT SHOCK PROTEIN HSLJ"/>
    <property type="match status" value="1"/>
</dbReference>
<evidence type="ECO:0000259" key="1">
    <source>
        <dbReference type="Pfam" id="PF03724"/>
    </source>
</evidence>
<dbReference type="Pfam" id="PF03724">
    <property type="entry name" value="META"/>
    <property type="match status" value="1"/>
</dbReference>
<dbReference type="PANTHER" id="PTHR35535:SF1">
    <property type="entry name" value="HEAT SHOCK PROTEIN HSLJ"/>
    <property type="match status" value="1"/>
</dbReference>
<organism evidence="2 3">
    <name type="scientific">Hyphomonas jannaschiana VP2</name>
    <dbReference type="NCBI Taxonomy" id="1280952"/>
    <lineage>
        <taxon>Bacteria</taxon>
        <taxon>Pseudomonadati</taxon>
        <taxon>Pseudomonadota</taxon>
        <taxon>Alphaproteobacteria</taxon>
        <taxon>Hyphomonadales</taxon>
        <taxon>Hyphomonadaceae</taxon>
        <taxon>Hyphomonas</taxon>
    </lineage>
</organism>
<comment type="caution">
    <text evidence="2">The sequence shown here is derived from an EMBL/GenBank/DDBJ whole genome shotgun (WGS) entry which is preliminary data.</text>
</comment>
<sequence>MDVDTSETSSNGKYAIRATLTDPLGNLEWTTDTTNTLTLDAGGQDVGTLLMAKAAPDGPNDAELAARLRANQWRVESINGGGVVDNAKVTIVFQTDGRLGGSSGCNSYNGAYSIENERLHIRGVATSLRACAPALMDMERKFLIALDGAATLNFDQDGRLTLQSSDGQSVTVISAN</sequence>
<dbReference type="Gene3D" id="2.40.128.270">
    <property type="match status" value="1"/>
</dbReference>
<dbReference type="STRING" id="1280952.HJA_03971"/>
<dbReference type="InterPro" id="IPR038670">
    <property type="entry name" value="HslJ-like_sf"/>
</dbReference>
<proteinExistence type="predicted"/>
<keyword evidence="3" id="KW-1185">Reference proteome</keyword>
<gene>
    <name evidence="2" type="ORF">HJA_03971</name>
</gene>
<evidence type="ECO:0000313" key="2">
    <source>
        <dbReference type="EMBL" id="KCZ90355.1"/>
    </source>
</evidence>
<dbReference type="Proteomes" id="UP000024816">
    <property type="component" value="Unassembled WGS sequence"/>
</dbReference>
<dbReference type="EMBL" id="ARYJ01000002">
    <property type="protein sequence ID" value="KCZ90355.1"/>
    <property type="molecule type" value="Genomic_DNA"/>
</dbReference>
<evidence type="ECO:0000313" key="3">
    <source>
        <dbReference type="Proteomes" id="UP000024816"/>
    </source>
</evidence>
<reference evidence="2 3" key="1">
    <citation type="journal article" date="2014" name="Antonie Van Leeuwenhoek">
        <title>Hyphomonas beringensis sp. nov. and Hyphomonas chukchiensis sp. nov., isolated from surface seawater of the Bering Sea and Chukchi Sea.</title>
        <authorList>
            <person name="Li C."/>
            <person name="Lai Q."/>
            <person name="Li G."/>
            <person name="Dong C."/>
            <person name="Wang J."/>
            <person name="Liao Y."/>
            <person name="Shao Z."/>
        </authorList>
    </citation>
    <scope>NUCLEOTIDE SEQUENCE [LARGE SCALE GENOMIC DNA]</scope>
    <source>
        <strain evidence="2 3">VP2</strain>
    </source>
</reference>
<dbReference type="eggNOG" id="COG3187">
    <property type="taxonomic scope" value="Bacteria"/>
</dbReference>
<name>A0A059FI80_9PROT</name>
<protein>
    <recommendedName>
        <fullName evidence="1">DUF306 domain-containing protein</fullName>
    </recommendedName>
</protein>
<accession>A0A059FI80</accession>
<dbReference type="AlphaFoldDB" id="A0A059FI80"/>
<dbReference type="InterPro" id="IPR005184">
    <property type="entry name" value="DUF306_Meta_HslJ"/>
</dbReference>
<dbReference type="InterPro" id="IPR053147">
    <property type="entry name" value="Hsp_HslJ-like"/>
</dbReference>
<feature type="domain" description="DUF306" evidence="1">
    <location>
        <begin position="66"/>
        <end position="172"/>
    </location>
</feature>